<sequence>MTLLPQKRVLSSINLPSVIYAIPVLFVILLGITSLYFPFGPDQASIFTGALSIRDGGQLYVDYWDNKQPGLFWFYAIAGWLFGYSEFGVHSLELICLVVLSLTLVWFLRSQLHVKMLAALAPLACVASYYASATELELAQLEMLVSLPIMLGIICLVKAYETAINISLLWFLSGIMAGVLVAFKLLLGAVFIVLWLWCIWVDCRTRITWQNTISLRLLPAGLGALVVILPLCLWFYTQGTLSQFIWTSFVYPPLALQSSPAASYTRLVTALFFFTEFTLLWTPFVAYAVFKFIKGVRDKFIGLVIAWLCIAILLFLVQKFSWYHYHTLLFFVPVGLLGLIGLDLLVKDVFRNFTNTQINIAVMLFIFCAASSVFSPLIQRTELLLHHYFIGNQGVKGYQNDVSDMFQRQWLSAQFLKEPSTIQGPIYVLGNPMIYQYSGREIPHPIVGSAWEFYLPEQIDHIRSTLISKQVPYLFVGVEDYKVFRLNLSLKSLIDEHYRLISVDSAGRWYLNNVYQ</sequence>
<accession>A0ABN1LEI6</accession>
<dbReference type="PANTHER" id="PTHR33908:SF11">
    <property type="entry name" value="MEMBRANE PROTEIN"/>
    <property type="match status" value="1"/>
</dbReference>
<dbReference type="PANTHER" id="PTHR33908">
    <property type="entry name" value="MANNOSYLTRANSFERASE YKCB-RELATED"/>
    <property type="match status" value="1"/>
</dbReference>
<evidence type="ECO:0000313" key="9">
    <source>
        <dbReference type="EMBL" id="GAA0854568.1"/>
    </source>
</evidence>
<evidence type="ECO:0000313" key="10">
    <source>
        <dbReference type="Proteomes" id="UP001500359"/>
    </source>
</evidence>
<evidence type="ECO:0000256" key="4">
    <source>
        <dbReference type="ARBA" id="ARBA00022679"/>
    </source>
</evidence>
<keyword evidence="2" id="KW-1003">Cell membrane</keyword>
<name>A0ABN1LEI6_9ALTE</name>
<evidence type="ECO:0008006" key="11">
    <source>
        <dbReference type="Google" id="ProtNLM"/>
    </source>
</evidence>
<evidence type="ECO:0000256" key="5">
    <source>
        <dbReference type="ARBA" id="ARBA00022692"/>
    </source>
</evidence>
<keyword evidence="6 8" id="KW-1133">Transmembrane helix</keyword>
<feature type="transmembrane region" description="Helical" evidence="8">
    <location>
        <begin position="114"/>
        <end position="132"/>
    </location>
</feature>
<keyword evidence="7 8" id="KW-0472">Membrane</keyword>
<gene>
    <name evidence="9" type="ORF">GCM10009114_10930</name>
</gene>
<evidence type="ECO:0000256" key="1">
    <source>
        <dbReference type="ARBA" id="ARBA00004651"/>
    </source>
</evidence>
<feature type="transmembrane region" description="Helical" evidence="8">
    <location>
        <begin position="270"/>
        <end position="293"/>
    </location>
</feature>
<keyword evidence="5 8" id="KW-0812">Transmembrane</keyword>
<evidence type="ECO:0000256" key="8">
    <source>
        <dbReference type="SAM" id="Phobius"/>
    </source>
</evidence>
<keyword evidence="10" id="KW-1185">Reference proteome</keyword>
<evidence type="ECO:0000256" key="3">
    <source>
        <dbReference type="ARBA" id="ARBA00022676"/>
    </source>
</evidence>
<feature type="transmembrane region" description="Helical" evidence="8">
    <location>
        <begin position="87"/>
        <end position="107"/>
    </location>
</feature>
<dbReference type="EMBL" id="BAAAFD010000002">
    <property type="protein sequence ID" value="GAA0854568.1"/>
    <property type="molecule type" value="Genomic_DNA"/>
</dbReference>
<reference evidence="9 10" key="1">
    <citation type="journal article" date="2019" name="Int. J. Syst. Evol. Microbiol.">
        <title>The Global Catalogue of Microorganisms (GCM) 10K type strain sequencing project: providing services to taxonomists for standard genome sequencing and annotation.</title>
        <authorList>
            <consortium name="The Broad Institute Genomics Platform"/>
            <consortium name="The Broad Institute Genome Sequencing Center for Infectious Disease"/>
            <person name="Wu L."/>
            <person name="Ma J."/>
        </authorList>
    </citation>
    <scope>NUCLEOTIDE SEQUENCE [LARGE SCALE GENOMIC DNA]</scope>
    <source>
        <strain evidence="9 10">JCM 15896</strain>
    </source>
</reference>
<evidence type="ECO:0000256" key="7">
    <source>
        <dbReference type="ARBA" id="ARBA00023136"/>
    </source>
</evidence>
<feature type="transmembrane region" description="Helical" evidence="8">
    <location>
        <begin position="323"/>
        <end position="346"/>
    </location>
</feature>
<keyword evidence="4" id="KW-0808">Transferase</keyword>
<dbReference type="Proteomes" id="UP001500359">
    <property type="component" value="Unassembled WGS sequence"/>
</dbReference>
<protein>
    <recommendedName>
        <fullName evidence="11">Glycosyltransferase RgtA/B/C/D-like domain-containing protein</fullName>
    </recommendedName>
</protein>
<evidence type="ECO:0000256" key="6">
    <source>
        <dbReference type="ARBA" id="ARBA00022989"/>
    </source>
</evidence>
<dbReference type="RefSeq" id="WP_343857340.1">
    <property type="nucleotide sequence ID" value="NZ_BAAAFD010000002.1"/>
</dbReference>
<evidence type="ECO:0000256" key="2">
    <source>
        <dbReference type="ARBA" id="ARBA00022475"/>
    </source>
</evidence>
<feature type="transmembrane region" description="Helical" evidence="8">
    <location>
        <begin position="169"/>
        <end position="197"/>
    </location>
</feature>
<dbReference type="InterPro" id="IPR050297">
    <property type="entry name" value="LipidA_mod_glycosyltrf_83"/>
</dbReference>
<proteinExistence type="predicted"/>
<feature type="transmembrane region" description="Helical" evidence="8">
    <location>
        <begin position="217"/>
        <end position="237"/>
    </location>
</feature>
<feature type="transmembrane region" description="Helical" evidence="8">
    <location>
        <begin position="12"/>
        <end position="37"/>
    </location>
</feature>
<feature type="transmembrane region" description="Helical" evidence="8">
    <location>
        <begin position="300"/>
        <end position="317"/>
    </location>
</feature>
<comment type="subcellular location">
    <subcellularLocation>
        <location evidence="1">Cell membrane</location>
        <topology evidence="1">Multi-pass membrane protein</topology>
    </subcellularLocation>
</comment>
<keyword evidence="3" id="KW-0328">Glycosyltransferase</keyword>
<comment type="caution">
    <text evidence="9">The sequence shown here is derived from an EMBL/GenBank/DDBJ whole genome shotgun (WGS) entry which is preliminary data.</text>
</comment>
<feature type="transmembrane region" description="Helical" evidence="8">
    <location>
        <begin position="358"/>
        <end position="378"/>
    </location>
</feature>
<organism evidence="9 10">
    <name type="scientific">Aliiglaciecola litoralis</name>
    <dbReference type="NCBI Taxonomy" id="582857"/>
    <lineage>
        <taxon>Bacteria</taxon>
        <taxon>Pseudomonadati</taxon>
        <taxon>Pseudomonadota</taxon>
        <taxon>Gammaproteobacteria</taxon>
        <taxon>Alteromonadales</taxon>
        <taxon>Alteromonadaceae</taxon>
        <taxon>Aliiglaciecola</taxon>
    </lineage>
</organism>